<keyword evidence="3" id="KW-0614">Plasmid</keyword>
<dbReference type="InterPro" id="IPR013096">
    <property type="entry name" value="Cupin_2"/>
</dbReference>
<dbReference type="Proteomes" id="UP000249605">
    <property type="component" value="Plasmid unnamed1"/>
</dbReference>
<organism evidence="3 4">
    <name type="scientific">Azospirillum ramasamyi</name>
    <dbReference type="NCBI Taxonomy" id="682998"/>
    <lineage>
        <taxon>Bacteria</taxon>
        <taxon>Pseudomonadati</taxon>
        <taxon>Pseudomonadota</taxon>
        <taxon>Alphaproteobacteria</taxon>
        <taxon>Rhodospirillales</taxon>
        <taxon>Azospirillaceae</taxon>
        <taxon>Azospirillum</taxon>
    </lineage>
</organism>
<dbReference type="KEGG" id="azm:DM194_14235"/>
<dbReference type="OrthoDB" id="9798709at2"/>
<dbReference type="InterPro" id="IPR014710">
    <property type="entry name" value="RmlC-like_jellyroll"/>
</dbReference>
<dbReference type="Gene3D" id="2.60.120.10">
    <property type="entry name" value="Jelly Rolls"/>
    <property type="match status" value="1"/>
</dbReference>
<dbReference type="InterPro" id="IPR011051">
    <property type="entry name" value="RmlC_Cupin_sf"/>
</dbReference>
<geneLocation type="plasmid" evidence="3 4">
    <name>unnamed1</name>
</geneLocation>
<keyword evidence="4" id="KW-1185">Reference proteome</keyword>
<dbReference type="Pfam" id="PF07883">
    <property type="entry name" value="Cupin_2"/>
    <property type="match status" value="1"/>
</dbReference>
<evidence type="ECO:0000313" key="3">
    <source>
        <dbReference type="EMBL" id="AWU95482.1"/>
    </source>
</evidence>
<reference evidence="3 4" key="1">
    <citation type="submission" date="2018-06" db="EMBL/GenBank/DDBJ databases">
        <title>Complete genome sequencing of Azospirillum sp. M2T2B2.</title>
        <authorList>
            <person name="Heo J."/>
            <person name="Kim S.-J."/>
            <person name="Kwon S.-W."/>
            <person name="Anandham R."/>
        </authorList>
    </citation>
    <scope>NUCLEOTIDE SEQUENCE [LARGE SCALE GENOMIC DNA]</scope>
    <source>
        <strain evidence="3 4">M2T2B2</strain>
        <plasmid evidence="3 4">unnamed1</plasmid>
    </source>
</reference>
<dbReference type="SUPFAM" id="SSF51182">
    <property type="entry name" value="RmlC-like cupins"/>
    <property type="match status" value="1"/>
</dbReference>
<gene>
    <name evidence="3" type="ORF">DM194_14235</name>
</gene>
<proteinExistence type="predicted"/>
<feature type="domain" description="Cupin type-2" evidence="2">
    <location>
        <begin position="48"/>
        <end position="86"/>
    </location>
</feature>
<feature type="region of interest" description="Disordered" evidence="1">
    <location>
        <begin position="1"/>
        <end position="20"/>
    </location>
</feature>
<dbReference type="RefSeq" id="WP_111068249.1">
    <property type="nucleotide sequence ID" value="NZ_CP029830.1"/>
</dbReference>
<dbReference type="EMBL" id="CP029830">
    <property type="protein sequence ID" value="AWU95482.1"/>
    <property type="molecule type" value="Genomic_DNA"/>
</dbReference>
<name>A0A2U9S7W0_9PROT</name>
<evidence type="ECO:0000259" key="2">
    <source>
        <dbReference type="Pfam" id="PF07883"/>
    </source>
</evidence>
<evidence type="ECO:0000313" key="4">
    <source>
        <dbReference type="Proteomes" id="UP000249605"/>
    </source>
</evidence>
<evidence type="ECO:0000256" key="1">
    <source>
        <dbReference type="SAM" id="MobiDB-lite"/>
    </source>
</evidence>
<dbReference type="AlphaFoldDB" id="A0A2U9S7W0"/>
<sequence length="99" mass="10463">MSAPTISAPNCAVHDSGMGSAPFQTSGASLDIEMIRLEADVAETSGPEEMLAVLDGRVRLVCPEEAHDLKAGQGVLIPADVPHRLEVQAPSLIYRVRAK</sequence>
<accession>A0A2U9S7W0</accession>
<protein>
    <recommendedName>
        <fullName evidence="2">Cupin type-2 domain-containing protein</fullName>
    </recommendedName>
</protein>